<feature type="domain" description="VWFA" evidence="2">
    <location>
        <begin position="1"/>
        <end position="111"/>
    </location>
</feature>
<dbReference type="InterPro" id="IPR036465">
    <property type="entry name" value="vWFA_dom_sf"/>
</dbReference>
<accession>A0A016V7U2</accession>
<comment type="caution">
    <text evidence="3">The sequence shown here is derived from an EMBL/GenBank/DDBJ whole genome shotgun (WGS) entry which is preliminary data.</text>
</comment>
<dbReference type="PANTHER" id="PTHR24020">
    <property type="entry name" value="COLLAGEN ALPHA"/>
    <property type="match status" value="1"/>
</dbReference>
<evidence type="ECO:0000256" key="1">
    <source>
        <dbReference type="SAM" id="MobiDB-lite"/>
    </source>
</evidence>
<dbReference type="EMBL" id="JARK01001352">
    <property type="protein sequence ID" value="EYC23047.1"/>
    <property type="molecule type" value="Genomic_DNA"/>
</dbReference>
<proteinExistence type="predicted"/>
<dbReference type="CDD" id="cd00198">
    <property type="entry name" value="vWFA"/>
    <property type="match status" value="2"/>
</dbReference>
<dbReference type="AlphaFoldDB" id="A0A016V7U2"/>
<dbReference type="Proteomes" id="UP000024635">
    <property type="component" value="Unassembled WGS sequence"/>
</dbReference>
<feature type="region of interest" description="Disordered" evidence="1">
    <location>
        <begin position="388"/>
        <end position="462"/>
    </location>
</feature>
<reference evidence="4" key="1">
    <citation type="journal article" date="2015" name="Nat. Genet.">
        <title>The genome and transcriptome of the zoonotic hookworm Ancylostoma ceylanicum identify infection-specific gene families.</title>
        <authorList>
            <person name="Schwarz E.M."/>
            <person name="Hu Y."/>
            <person name="Antoshechkin I."/>
            <person name="Miller M.M."/>
            <person name="Sternberg P.W."/>
            <person name="Aroian R.V."/>
        </authorList>
    </citation>
    <scope>NUCLEOTIDE SEQUENCE</scope>
    <source>
        <strain evidence="4">HY135</strain>
    </source>
</reference>
<feature type="domain" description="VWFA" evidence="2">
    <location>
        <begin position="486"/>
        <end position="660"/>
    </location>
</feature>
<dbReference type="Gene3D" id="3.40.50.410">
    <property type="entry name" value="von Willebrand factor, type A domain"/>
    <property type="match status" value="3"/>
</dbReference>
<keyword evidence="4" id="KW-1185">Reference proteome</keyword>
<dbReference type="OrthoDB" id="6132182at2759"/>
<dbReference type="InterPro" id="IPR050525">
    <property type="entry name" value="ECM_Assembly_Org"/>
</dbReference>
<evidence type="ECO:0000313" key="3">
    <source>
        <dbReference type="EMBL" id="EYC23047.1"/>
    </source>
</evidence>
<gene>
    <name evidence="3" type="primary">Acey_s0016.g3095</name>
    <name evidence="3" type="ORF">Y032_0016g3095</name>
</gene>
<organism evidence="3 4">
    <name type="scientific">Ancylostoma ceylanicum</name>
    <dbReference type="NCBI Taxonomy" id="53326"/>
    <lineage>
        <taxon>Eukaryota</taxon>
        <taxon>Metazoa</taxon>
        <taxon>Ecdysozoa</taxon>
        <taxon>Nematoda</taxon>
        <taxon>Chromadorea</taxon>
        <taxon>Rhabditida</taxon>
        <taxon>Rhabditina</taxon>
        <taxon>Rhabditomorpha</taxon>
        <taxon>Strongyloidea</taxon>
        <taxon>Ancylostomatidae</taxon>
        <taxon>Ancylostomatinae</taxon>
        <taxon>Ancylostoma</taxon>
    </lineage>
</organism>
<dbReference type="SMART" id="SM00327">
    <property type="entry name" value="VWA"/>
    <property type="match status" value="2"/>
</dbReference>
<protein>
    <recommendedName>
        <fullName evidence="2">VWFA domain-containing protein</fullName>
    </recommendedName>
</protein>
<evidence type="ECO:0000313" key="4">
    <source>
        <dbReference type="Proteomes" id="UP000024635"/>
    </source>
</evidence>
<dbReference type="PANTHER" id="PTHR24020:SF84">
    <property type="entry name" value="VWFA DOMAIN-CONTAINING PROTEIN"/>
    <property type="match status" value="1"/>
</dbReference>
<dbReference type="SUPFAM" id="SSF53300">
    <property type="entry name" value="vWA-like"/>
    <property type="match status" value="3"/>
</dbReference>
<feature type="compositionally biased region" description="Low complexity" evidence="1">
    <location>
        <begin position="393"/>
        <end position="419"/>
    </location>
</feature>
<evidence type="ECO:0000259" key="2">
    <source>
        <dbReference type="PROSITE" id="PS50234"/>
    </source>
</evidence>
<name>A0A016V7U2_9BILA</name>
<dbReference type="Pfam" id="PF00092">
    <property type="entry name" value="VWA"/>
    <property type="match status" value="3"/>
</dbReference>
<sequence length="667" mass="73413">MVRSAIESINYHGGSTLTAQAVDLSVDDLLRGRRSDAIQVVVLMNDGLSQDAWDRVLAASQRLAATKAERFGVALGKEVDLRELQHYIGRDDRIYRDGSTEKFLQDVVSLLKGEKECPEDEILRESIAPRREPVTDDCSSPNLDLVVVFDNADKSQNKRDSAINANRYLLLDVLGSLKHGARVRVSVISFDDAPKVTLDFTDISDRDKVFAKIEAIKTITQQPSYSDAVSLALDHLHSGGRADARAGLVILGNGRGKDSFEERRIAASRIRETPGVNCFAVDSSPSTDVRALKAFTGSSQRVFPYERNAEFARQINKMASAADNPKCQFVLGAVRERVHAAAGVEVRPATEWVYSTVGPVKIENPVQRDILGEPLNIEKLSEGKLLSKKKTRPTTIRTTTTTTPAPTTTTMRRTTTTRVFSRRTRRPTNPPTEPTIRTTRLRSTTTTASTTTRAPTSPSFTTYFPRRITEEPEEPSTTFKPGCLLDVIVVLDSSGSVEETFRREKELAAGIVSRFRIGPNNARVSIIKFAGSQKVKTVWSFADVQSKGKILRVLDSIPFSSGTTAIHSALLKALSEYTSDHGARPGRARPIAIVFTDGFGQKSTFEEAAMLRAVIPDTFAIAINHNFPISRPELEVIVGQPQRVFTDANIGKFHDVLETIANDCIVD</sequence>
<feature type="compositionally biased region" description="Low complexity" evidence="1">
    <location>
        <begin position="434"/>
        <end position="462"/>
    </location>
</feature>
<dbReference type="STRING" id="53326.A0A016V7U2"/>
<feature type="domain" description="VWFA" evidence="2">
    <location>
        <begin position="144"/>
        <end position="318"/>
    </location>
</feature>
<dbReference type="PROSITE" id="PS50234">
    <property type="entry name" value="VWFA"/>
    <property type="match status" value="3"/>
</dbReference>
<dbReference type="InterPro" id="IPR002035">
    <property type="entry name" value="VWF_A"/>
</dbReference>